<reference evidence="1 2" key="1">
    <citation type="journal article" date="2018" name="Nat. Ecol. Evol.">
        <title>Shark genomes provide insights into elasmobranch evolution and the origin of vertebrates.</title>
        <authorList>
            <person name="Hara Y"/>
            <person name="Yamaguchi K"/>
            <person name="Onimaru K"/>
            <person name="Kadota M"/>
            <person name="Koyanagi M"/>
            <person name="Keeley SD"/>
            <person name="Tatsumi K"/>
            <person name="Tanaka K"/>
            <person name="Motone F"/>
            <person name="Kageyama Y"/>
            <person name="Nozu R"/>
            <person name="Adachi N"/>
            <person name="Nishimura O"/>
            <person name="Nakagawa R"/>
            <person name="Tanegashima C"/>
            <person name="Kiyatake I"/>
            <person name="Matsumoto R"/>
            <person name="Murakumo K"/>
            <person name="Nishida K"/>
            <person name="Terakita A"/>
            <person name="Kuratani S"/>
            <person name="Sato K"/>
            <person name="Hyodo S Kuraku.S."/>
        </authorList>
    </citation>
    <scope>NUCLEOTIDE SEQUENCE [LARGE SCALE GENOMIC DNA]</scope>
</reference>
<feature type="non-terminal residue" evidence="1">
    <location>
        <position position="1"/>
    </location>
</feature>
<dbReference type="EMBL" id="BFAA01012496">
    <property type="protein sequence ID" value="GCB75529.1"/>
    <property type="molecule type" value="Genomic_DNA"/>
</dbReference>
<evidence type="ECO:0000313" key="2">
    <source>
        <dbReference type="Proteomes" id="UP000288216"/>
    </source>
</evidence>
<evidence type="ECO:0000313" key="1">
    <source>
        <dbReference type="EMBL" id="GCB75529.1"/>
    </source>
</evidence>
<organism evidence="1 2">
    <name type="scientific">Scyliorhinus torazame</name>
    <name type="common">Cloudy catshark</name>
    <name type="synonym">Catulus torazame</name>
    <dbReference type="NCBI Taxonomy" id="75743"/>
    <lineage>
        <taxon>Eukaryota</taxon>
        <taxon>Metazoa</taxon>
        <taxon>Chordata</taxon>
        <taxon>Craniata</taxon>
        <taxon>Vertebrata</taxon>
        <taxon>Chondrichthyes</taxon>
        <taxon>Elasmobranchii</taxon>
        <taxon>Galeomorphii</taxon>
        <taxon>Galeoidea</taxon>
        <taxon>Carcharhiniformes</taxon>
        <taxon>Scyliorhinidae</taxon>
        <taxon>Scyliorhinus</taxon>
    </lineage>
</organism>
<accession>A0A401PQX3</accession>
<dbReference type="OMA" id="AGMFLNQ"/>
<gene>
    <name evidence="1" type="ORF">scyTo_0018226</name>
</gene>
<protein>
    <submittedName>
        <fullName evidence="1">Uncharacterized protein</fullName>
    </submittedName>
</protein>
<dbReference type="Proteomes" id="UP000288216">
    <property type="component" value="Unassembled WGS sequence"/>
</dbReference>
<name>A0A401PQX3_SCYTO</name>
<sequence>IKNTCPCLAQPGTTIFNDDDEQSDEFLKFRVTSEEKMMLDLLKYAKGIPSDAINKLDIEEVLNIDNEALVFHSMTDGEIAGMFLNQGDHDDKSEDEDDIVNTKVKVSLDVMVKMCNGRIEGIEGRAFITEQEKSCLIIK</sequence>
<comment type="caution">
    <text evidence="1">The sequence shown here is derived from an EMBL/GenBank/DDBJ whole genome shotgun (WGS) entry which is preliminary data.</text>
</comment>
<keyword evidence="2" id="KW-1185">Reference proteome</keyword>
<proteinExistence type="predicted"/>
<dbReference type="STRING" id="75743.A0A401PQX3"/>
<dbReference type="AlphaFoldDB" id="A0A401PQX3"/>